<protein>
    <submittedName>
        <fullName evidence="1">Uncharacterized protein</fullName>
    </submittedName>
</protein>
<dbReference type="KEGG" id="lez:GLE_2964"/>
<sequence>MAPGGCGAISRRCGIGSVSGEAGFCRLMWRGSGRIHWDTNIAGAVARLL</sequence>
<dbReference type="Proteomes" id="UP000061569">
    <property type="component" value="Chromosome"/>
</dbReference>
<proteinExistence type="predicted"/>
<evidence type="ECO:0000313" key="1">
    <source>
        <dbReference type="EMBL" id="ALN58312.1"/>
    </source>
</evidence>
<dbReference type="AlphaFoldDB" id="A0A0S2DJ49"/>
<dbReference type="PATRIC" id="fig|69.6.peg.2925"/>
<organism evidence="1 2">
    <name type="scientific">Lysobacter enzymogenes</name>
    <dbReference type="NCBI Taxonomy" id="69"/>
    <lineage>
        <taxon>Bacteria</taxon>
        <taxon>Pseudomonadati</taxon>
        <taxon>Pseudomonadota</taxon>
        <taxon>Gammaproteobacteria</taxon>
        <taxon>Lysobacterales</taxon>
        <taxon>Lysobacteraceae</taxon>
        <taxon>Lysobacter</taxon>
    </lineage>
</organism>
<gene>
    <name evidence="1" type="ORF">GLE_2964</name>
</gene>
<reference evidence="1 2" key="1">
    <citation type="submission" date="2015-11" db="EMBL/GenBank/DDBJ databases">
        <title>Genome sequences of Lysobacter enzymogenes strain C3 and Lysobacter antibioticus ATCC 29479.</title>
        <authorList>
            <person name="Kobayashi D.Y."/>
        </authorList>
    </citation>
    <scope>NUCLEOTIDE SEQUENCE [LARGE SCALE GENOMIC DNA]</scope>
    <source>
        <strain evidence="1 2">C3</strain>
    </source>
</reference>
<evidence type="ECO:0000313" key="2">
    <source>
        <dbReference type="Proteomes" id="UP000061569"/>
    </source>
</evidence>
<name>A0A0S2DJ49_LYSEN</name>
<dbReference type="STRING" id="69.GLE_2964"/>
<dbReference type="EMBL" id="CP013140">
    <property type="protein sequence ID" value="ALN58312.1"/>
    <property type="molecule type" value="Genomic_DNA"/>
</dbReference>
<accession>A0A0S2DJ49</accession>